<gene>
    <name evidence="1" type="ORF">PsYK624_138010</name>
</gene>
<comment type="caution">
    <text evidence="1">The sequence shown here is derived from an EMBL/GenBank/DDBJ whole genome shotgun (WGS) entry which is preliminary data.</text>
</comment>
<sequence length="65" mass="7306">MSSMYYVSHLIAMVPEEERRSGSNPRLLSCFTHVLVSTPALWSASYVLTSVNVTHRPLILRGPFV</sequence>
<evidence type="ECO:0000313" key="2">
    <source>
        <dbReference type="Proteomes" id="UP000703269"/>
    </source>
</evidence>
<dbReference type="Proteomes" id="UP000703269">
    <property type="component" value="Unassembled WGS sequence"/>
</dbReference>
<dbReference type="EMBL" id="BPQB01000073">
    <property type="protein sequence ID" value="GJE97580.1"/>
    <property type="molecule type" value="Genomic_DNA"/>
</dbReference>
<dbReference type="AlphaFoldDB" id="A0A9P3GLL9"/>
<proteinExistence type="predicted"/>
<name>A0A9P3GLL9_9APHY</name>
<evidence type="ECO:0000313" key="1">
    <source>
        <dbReference type="EMBL" id="GJE97580.1"/>
    </source>
</evidence>
<organism evidence="1 2">
    <name type="scientific">Phanerochaete sordida</name>
    <dbReference type="NCBI Taxonomy" id="48140"/>
    <lineage>
        <taxon>Eukaryota</taxon>
        <taxon>Fungi</taxon>
        <taxon>Dikarya</taxon>
        <taxon>Basidiomycota</taxon>
        <taxon>Agaricomycotina</taxon>
        <taxon>Agaricomycetes</taxon>
        <taxon>Polyporales</taxon>
        <taxon>Phanerochaetaceae</taxon>
        <taxon>Phanerochaete</taxon>
    </lineage>
</organism>
<reference evidence="1 2" key="1">
    <citation type="submission" date="2021-08" db="EMBL/GenBank/DDBJ databases">
        <title>Draft Genome Sequence of Phanerochaete sordida strain YK-624.</title>
        <authorList>
            <person name="Mori T."/>
            <person name="Dohra H."/>
            <person name="Suzuki T."/>
            <person name="Kawagishi H."/>
            <person name="Hirai H."/>
        </authorList>
    </citation>
    <scope>NUCLEOTIDE SEQUENCE [LARGE SCALE GENOMIC DNA]</scope>
    <source>
        <strain evidence="1 2">YK-624</strain>
    </source>
</reference>
<protein>
    <submittedName>
        <fullName evidence="1">Uncharacterized protein</fullName>
    </submittedName>
</protein>
<accession>A0A9P3GLL9</accession>
<keyword evidence="2" id="KW-1185">Reference proteome</keyword>